<evidence type="ECO:0000259" key="4">
    <source>
        <dbReference type="Pfam" id="PF02872"/>
    </source>
</evidence>
<gene>
    <name evidence="5" type="ORF">ABEG18_20200</name>
</gene>
<keyword evidence="1 2" id="KW-0732">Signal</keyword>
<dbReference type="RefSeq" id="WP_406854845.1">
    <property type="nucleotide sequence ID" value="NZ_CP157484.1"/>
</dbReference>
<feature type="domain" description="Calcineurin-like phosphoesterase" evidence="3">
    <location>
        <begin position="39"/>
        <end position="237"/>
    </location>
</feature>
<reference evidence="5" key="1">
    <citation type="submission" date="2024-05" db="EMBL/GenBank/DDBJ databases">
        <authorList>
            <person name="Kim S."/>
            <person name="Heo J."/>
            <person name="Choi H."/>
            <person name="Choi Y."/>
            <person name="Kwon S.-W."/>
            <person name="Kim Y."/>
        </authorList>
    </citation>
    <scope>NUCLEOTIDE SEQUENCE</scope>
    <source>
        <strain evidence="5">KACC 23698</strain>
    </source>
</reference>
<dbReference type="GO" id="GO:0016787">
    <property type="term" value="F:hydrolase activity"/>
    <property type="evidence" value="ECO:0007669"/>
    <property type="project" value="UniProtKB-KW"/>
</dbReference>
<feature type="signal peptide" evidence="2">
    <location>
        <begin position="1"/>
        <end position="29"/>
    </location>
</feature>
<dbReference type="Pfam" id="PF02872">
    <property type="entry name" value="5_nucleotid_C"/>
    <property type="match status" value="1"/>
</dbReference>
<dbReference type="PRINTS" id="PR01607">
    <property type="entry name" value="APYRASEFAMLY"/>
</dbReference>
<evidence type="ECO:0000256" key="1">
    <source>
        <dbReference type="ARBA" id="ARBA00022729"/>
    </source>
</evidence>
<dbReference type="SUPFAM" id="SSF56300">
    <property type="entry name" value="Metallo-dependent phosphatases"/>
    <property type="match status" value="1"/>
</dbReference>
<keyword evidence="2" id="KW-0547">Nucleotide-binding</keyword>
<dbReference type="PANTHER" id="PTHR11575:SF24">
    <property type="entry name" value="5'-NUCLEOTIDASE"/>
    <property type="match status" value="1"/>
</dbReference>
<keyword evidence="2 5" id="KW-0378">Hydrolase</keyword>
<evidence type="ECO:0000259" key="3">
    <source>
        <dbReference type="Pfam" id="PF00149"/>
    </source>
</evidence>
<feature type="chain" id="PRO_5043087863" evidence="2">
    <location>
        <begin position="30"/>
        <end position="510"/>
    </location>
</feature>
<proteinExistence type="inferred from homology"/>
<evidence type="ECO:0000313" key="5">
    <source>
        <dbReference type="EMBL" id="XBO38017.1"/>
    </source>
</evidence>
<dbReference type="Gene3D" id="3.90.780.10">
    <property type="entry name" value="5'-Nucleotidase, C-terminal domain"/>
    <property type="match status" value="1"/>
</dbReference>
<dbReference type="PROSITE" id="PS51318">
    <property type="entry name" value="TAT"/>
    <property type="match status" value="1"/>
</dbReference>
<dbReference type="EMBL" id="CP157484">
    <property type="protein sequence ID" value="XBO38017.1"/>
    <property type="molecule type" value="Genomic_DNA"/>
</dbReference>
<feature type="domain" description="5'-Nucleotidase C-terminal" evidence="4">
    <location>
        <begin position="315"/>
        <end position="470"/>
    </location>
</feature>
<dbReference type="AlphaFoldDB" id="A0AAU7JCA0"/>
<name>A0AAU7JCA0_9HYPH</name>
<organism evidence="5">
    <name type="scientific">Alsobacter sp. KACC 23698</name>
    <dbReference type="NCBI Taxonomy" id="3149229"/>
    <lineage>
        <taxon>Bacteria</taxon>
        <taxon>Pseudomonadati</taxon>
        <taxon>Pseudomonadota</taxon>
        <taxon>Alphaproteobacteria</taxon>
        <taxon>Hyphomicrobiales</taxon>
        <taxon>Alsobacteraceae</taxon>
        <taxon>Alsobacter</taxon>
    </lineage>
</organism>
<dbReference type="InterPro" id="IPR036907">
    <property type="entry name" value="5'-Nucleotdase_C_sf"/>
</dbReference>
<protein>
    <submittedName>
        <fullName evidence="5">Bifunctional UDP-sugar hydrolase/5'-nucleotidase</fullName>
    </submittedName>
</protein>
<comment type="similarity">
    <text evidence="2">Belongs to the 5'-nucleotidase family.</text>
</comment>
<accession>A0AAU7JCA0</accession>
<dbReference type="SUPFAM" id="SSF55816">
    <property type="entry name" value="5'-nucleotidase (syn. UDP-sugar hydrolase), C-terminal domain"/>
    <property type="match status" value="1"/>
</dbReference>
<dbReference type="GO" id="GO:0009166">
    <property type="term" value="P:nucleotide catabolic process"/>
    <property type="evidence" value="ECO:0007669"/>
    <property type="project" value="InterPro"/>
</dbReference>
<evidence type="ECO:0000256" key="2">
    <source>
        <dbReference type="RuleBase" id="RU362119"/>
    </source>
</evidence>
<dbReference type="Gene3D" id="3.60.21.10">
    <property type="match status" value="1"/>
</dbReference>
<dbReference type="InterPro" id="IPR008334">
    <property type="entry name" value="5'-Nucleotdase_C"/>
</dbReference>
<sequence length="510" mass="54278">MRPITRRDTFRLAGGAGALAILAQGAALAQTAAGPVKVTFVLTNDVYVMSEEKGRGGMARLAAVVKAEREKNPNTLFVHAGDTLSPSLMSGFDQGAHMIEFLNAMKLDAFTPGNHEFDFGKDVFLKRMAEAKFPVYAANIRAADGGPAPGISPSVIRDFGGVRIGLLGSALETTPAISSPGDLTFSPSVESIRAEAKALREKGADFVVALTHTDRATDLRLFDARAVDLLLTGHDHDLRVAYDGRTAMAESGEDAEYVVVIDVALDLKVDGARRTLAWHPQFRIIDTATVMPDPEVLAIVKRYEAELSRELDVEIATLAVDLDSRNATVRGGEAAIGNLIADALRAAMKADVAITNGGGIRANRQYPAGAKLTRRDVLSELPFGNKTAVTEITGAAVKAALENGLSQVENRGGRFPQVSGLKVEADARQPVGKRVLSVQVNGVPLDEAKIYRVATNDFMLRGGDGYTALAGKVAATIDTGDSLMANDVMVYARRLGTIESRVEGRIVVQK</sequence>
<dbReference type="InterPro" id="IPR029052">
    <property type="entry name" value="Metallo-depent_PP-like"/>
</dbReference>
<dbReference type="InterPro" id="IPR006311">
    <property type="entry name" value="TAT_signal"/>
</dbReference>
<dbReference type="InterPro" id="IPR006179">
    <property type="entry name" value="5_nucleotidase/apyrase"/>
</dbReference>
<dbReference type="GO" id="GO:0000166">
    <property type="term" value="F:nucleotide binding"/>
    <property type="evidence" value="ECO:0007669"/>
    <property type="project" value="UniProtKB-KW"/>
</dbReference>
<dbReference type="PANTHER" id="PTHR11575">
    <property type="entry name" value="5'-NUCLEOTIDASE-RELATED"/>
    <property type="match status" value="1"/>
</dbReference>
<dbReference type="InterPro" id="IPR004843">
    <property type="entry name" value="Calcineurin-like_PHP"/>
</dbReference>
<dbReference type="Pfam" id="PF00149">
    <property type="entry name" value="Metallophos"/>
    <property type="match status" value="1"/>
</dbReference>